<dbReference type="Proteomes" id="UP000823388">
    <property type="component" value="Chromosome 7K"/>
</dbReference>
<organism evidence="1 2">
    <name type="scientific">Panicum virgatum</name>
    <name type="common">Blackwell switchgrass</name>
    <dbReference type="NCBI Taxonomy" id="38727"/>
    <lineage>
        <taxon>Eukaryota</taxon>
        <taxon>Viridiplantae</taxon>
        <taxon>Streptophyta</taxon>
        <taxon>Embryophyta</taxon>
        <taxon>Tracheophyta</taxon>
        <taxon>Spermatophyta</taxon>
        <taxon>Magnoliopsida</taxon>
        <taxon>Liliopsida</taxon>
        <taxon>Poales</taxon>
        <taxon>Poaceae</taxon>
        <taxon>PACMAD clade</taxon>
        <taxon>Panicoideae</taxon>
        <taxon>Panicodae</taxon>
        <taxon>Paniceae</taxon>
        <taxon>Panicinae</taxon>
        <taxon>Panicum</taxon>
        <taxon>Panicum sect. Hiantes</taxon>
    </lineage>
</organism>
<evidence type="ECO:0000313" key="2">
    <source>
        <dbReference type="Proteomes" id="UP000823388"/>
    </source>
</evidence>
<accession>A0A8T0QNP2</accession>
<keyword evidence="2" id="KW-1185">Reference proteome</keyword>
<comment type="caution">
    <text evidence="1">The sequence shown here is derived from an EMBL/GenBank/DDBJ whole genome shotgun (WGS) entry which is preliminary data.</text>
</comment>
<name>A0A8T0QNP2_PANVG</name>
<gene>
    <name evidence="1" type="ORF">PVAP13_7KG243855</name>
</gene>
<dbReference type="AlphaFoldDB" id="A0A8T0QNP2"/>
<proteinExistence type="predicted"/>
<reference evidence="1" key="1">
    <citation type="submission" date="2020-05" db="EMBL/GenBank/DDBJ databases">
        <title>WGS assembly of Panicum virgatum.</title>
        <authorList>
            <person name="Lovell J.T."/>
            <person name="Jenkins J."/>
            <person name="Shu S."/>
            <person name="Juenger T.E."/>
            <person name="Schmutz J."/>
        </authorList>
    </citation>
    <scope>NUCLEOTIDE SEQUENCE</scope>
    <source>
        <strain evidence="1">AP13</strain>
    </source>
</reference>
<evidence type="ECO:0000313" key="1">
    <source>
        <dbReference type="EMBL" id="KAG2573276.1"/>
    </source>
</evidence>
<dbReference type="EMBL" id="CM029049">
    <property type="protein sequence ID" value="KAG2573276.1"/>
    <property type="molecule type" value="Genomic_DNA"/>
</dbReference>
<sequence>MVRIYIQHILTSCVFARQFWFAVLQSLNLTHLTPSSSSVSFADWWRRSWKKLQKQHRKGFNSLCILGAWILWKHRNACVFDGMSPNLQQALQAFKDESLIWRFSGAKGLAALDPGRMVKQV</sequence>
<protein>
    <submittedName>
        <fullName evidence="1">Uncharacterized protein</fullName>
    </submittedName>
</protein>